<keyword evidence="4" id="KW-0009">Actin-binding</keyword>
<dbReference type="Proteomes" id="UP001214628">
    <property type="component" value="Chromosome 2"/>
</dbReference>
<dbReference type="PANTHER" id="PTHR10653">
    <property type="entry name" value="F-ACTIN-CAPPING PROTEIN SUBUNIT ALPHA"/>
    <property type="match status" value="1"/>
</dbReference>
<proteinExistence type="inferred from homology"/>
<feature type="compositionally biased region" description="Polar residues" evidence="5">
    <location>
        <begin position="163"/>
        <end position="175"/>
    </location>
</feature>
<protein>
    <recommendedName>
        <fullName evidence="2">F-actin-capping protein subunit alpha</fullName>
    </recommendedName>
</protein>
<organism evidence="6 7">
    <name type="scientific">Malassezia psittaci</name>
    <dbReference type="NCBI Taxonomy" id="1821823"/>
    <lineage>
        <taxon>Eukaryota</taxon>
        <taxon>Fungi</taxon>
        <taxon>Dikarya</taxon>
        <taxon>Basidiomycota</taxon>
        <taxon>Ustilaginomycotina</taxon>
        <taxon>Malasseziomycetes</taxon>
        <taxon>Malasseziales</taxon>
        <taxon>Malasseziaceae</taxon>
        <taxon>Malassezia</taxon>
    </lineage>
</organism>
<evidence type="ECO:0000256" key="1">
    <source>
        <dbReference type="ARBA" id="ARBA00010479"/>
    </source>
</evidence>
<dbReference type="PROSITE" id="PS00749">
    <property type="entry name" value="F_ACTIN_CAPPING_A_2"/>
    <property type="match status" value="1"/>
</dbReference>
<accession>A0AAF0F5A3</accession>
<dbReference type="GO" id="GO:0030479">
    <property type="term" value="C:actin cortical patch"/>
    <property type="evidence" value="ECO:0007669"/>
    <property type="project" value="TreeGrafter"/>
</dbReference>
<evidence type="ECO:0000256" key="4">
    <source>
        <dbReference type="ARBA" id="ARBA00023203"/>
    </source>
</evidence>
<dbReference type="Gene3D" id="3.30.1140.60">
    <property type="entry name" value="F-actin capping protein, alpha subunit"/>
    <property type="match status" value="1"/>
</dbReference>
<feature type="compositionally biased region" description="Polar residues" evidence="5">
    <location>
        <begin position="195"/>
        <end position="204"/>
    </location>
</feature>
<dbReference type="EMBL" id="CP118376">
    <property type="protein sequence ID" value="WFD43311.1"/>
    <property type="molecule type" value="Genomic_DNA"/>
</dbReference>
<dbReference type="GO" id="GO:0051016">
    <property type="term" value="P:barbed-end actin filament capping"/>
    <property type="evidence" value="ECO:0007669"/>
    <property type="project" value="InterPro"/>
</dbReference>
<dbReference type="GO" id="GO:0030036">
    <property type="term" value="P:actin cytoskeleton organization"/>
    <property type="evidence" value="ECO:0007669"/>
    <property type="project" value="TreeGrafter"/>
</dbReference>
<evidence type="ECO:0000313" key="7">
    <source>
        <dbReference type="Proteomes" id="UP001214628"/>
    </source>
</evidence>
<feature type="compositionally biased region" description="Low complexity" evidence="5">
    <location>
        <begin position="274"/>
        <end position="285"/>
    </location>
</feature>
<name>A0AAF0F5A3_9BASI</name>
<feature type="compositionally biased region" description="Basic and acidic residues" evidence="5">
    <location>
        <begin position="224"/>
        <end position="239"/>
    </location>
</feature>
<gene>
    <name evidence="6" type="primary">CAP1</name>
    <name evidence="6" type="ORF">MPSI1_001972</name>
</gene>
<dbReference type="PRINTS" id="PR00191">
    <property type="entry name" value="FACTINCAPA"/>
</dbReference>
<keyword evidence="3" id="KW-0117">Actin capping</keyword>
<dbReference type="Pfam" id="PF01267">
    <property type="entry name" value="F-actin_cap_A"/>
    <property type="match status" value="1"/>
</dbReference>
<dbReference type="InterPro" id="IPR002189">
    <property type="entry name" value="CapZ_alpha"/>
</dbReference>
<dbReference type="SUPFAM" id="SSF90096">
    <property type="entry name" value="Subunits of heterodimeric actin filament capping protein Capz"/>
    <property type="match status" value="1"/>
</dbReference>
<dbReference type="GO" id="GO:0008290">
    <property type="term" value="C:F-actin capping protein complex"/>
    <property type="evidence" value="ECO:0007669"/>
    <property type="project" value="InterPro"/>
</dbReference>
<keyword evidence="7" id="KW-1185">Reference proteome</keyword>
<evidence type="ECO:0000256" key="3">
    <source>
        <dbReference type="ARBA" id="ARBA00022467"/>
    </source>
</evidence>
<feature type="region of interest" description="Disordered" evidence="5">
    <location>
        <begin position="150"/>
        <end position="288"/>
    </location>
</feature>
<dbReference type="InterPro" id="IPR042276">
    <property type="entry name" value="CapZ_alpha/beta_2"/>
</dbReference>
<sequence>MAAEQCLPLLQKAPPGQLQQVYHDVRGILSASSAEPANDLSILARPHLDRYCQEQLVVVPVNFSGKVEGAVLCEQAVVQSGNELRMFQPRLQCSFRYDPIQGTTSDVRPGRYKHSLTDICAELDEAACKYLSNHFHDGVAAVFASEGSFEEEQLAGQEEPAEQTENVTSTASQQEDVLDPRQGEEVQKDDDESTEPSTQTSDTVATPLENDDQIGSDTQPRNVSESKDTVTAILKEDQRPLQQPTVVSDSADGGSAQDTQENLDAVDQGGGANTTTRVTSSSSSTALLENASEQSSTLLTIHIVGTKSNLRNFWSGRWRSTYVVDAHSGQFEKASIQVDAHYFENGNVQLKTQTENVPTLEAPKSQSQSLAKAVISTIEKHEQAYQQALFSTSDNLRERSFKALRRTLPITRQKIDWDKAASYDIGSELANQ</sequence>
<reference evidence="6" key="1">
    <citation type="submission" date="2023-02" db="EMBL/GenBank/DDBJ databases">
        <title>Mating type loci evolution in Malassezia.</title>
        <authorList>
            <person name="Coelho M.A."/>
        </authorList>
    </citation>
    <scope>NUCLEOTIDE SEQUENCE</scope>
    <source>
        <strain evidence="6">CBS 14136</strain>
    </source>
</reference>
<dbReference type="InterPro" id="IPR017865">
    <property type="entry name" value="F-actin_cap_asu_CS"/>
</dbReference>
<evidence type="ECO:0000256" key="5">
    <source>
        <dbReference type="SAM" id="MobiDB-lite"/>
    </source>
</evidence>
<evidence type="ECO:0000256" key="2">
    <source>
        <dbReference type="ARBA" id="ARBA00014038"/>
    </source>
</evidence>
<dbReference type="InterPro" id="IPR037282">
    <property type="entry name" value="CapZ_alpha/beta"/>
</dbReference>
<evidence type="ECO:0000313" key="6">
    <source>
        <dbReference type="EMBL" id="WFD43311.1"/>
    </source>
</evidence>
<dbReference type="PANTHER" id="PTHR10653:SF0">
    <property type="entry name" value="F-ACTIN-CAPPING PROTEIN SUBUNIT ALPHA"/>
    <property type="match status" value="1"/>
</dbReference>
<comment type="similarity">
    <text evidence="1">Belongs to the F-actin-capping protein alpha subunit family.</text>
</comment>
<dbReference type="AlphaFoldDB" id="A0AAF0F5A3"/>
<dbReference type="GO" id="GO:0051015">
    <property type="term" value="F:actin filament binding"/>
    <property type="evidence" value="ECO:0007669"/>
    <property type="project" value="TreeGrafter"/>
</dbReference>
<dbReference type="InterPro" id="IPR042489">
    <property type="entry name" value="CapZ_alpha_1"/>
</dbReference>
<dbReference type="Gene3D" id="3.90.1150.210">
    <property type="entry name" value="F-actin capping protein, beta subunit"/>
    <property type="match status" value="1"/>
</dbReference>